<dbReference type="RefSeq" id="XP_018061814.1">
    <property type="nucleotide sequence ID" value="XM_018220856.1"/>
</dbReference>
<sequence length="175" mass="19003">MALPFVKSVGITDFILDVLVILVPVPRIYQLNTTLANKVAISLAFGLGVVGTIASCVRMAKFYKLANADEAVKLTADPRVSDTESVYWSMLESGLTLIAVILPSTWRLMTKTASKAILRSLRSLVSLPSKPSSANTGTSKPSELPNMQLQNPIAGKGVERDGWYEMNMARDMEAQ</sequence>
<keyword evidence="10" id="KW-1185">Reference proteome</keyword>
<evidence type="ECO:0000256" key="3">
    <source>
        <dbReference type="ARBA" id="ARBA00022989"/>
    </source>
</evidence>
<dbReference type="OrthoDB" id="5393606at2759"/>
<dbReference type="GO" id="GO:0016020">
    <property type="term" value="C:membrane"/>
    <property type="evidence" value="ECO:0007669"/>
    <property type="project" value="UniProtKB-SubCell"/>
</dbReference>
<keyword evidence="4 7" id="KW-0472">Membrane</keyword>
<dbReference type="EMBL" id="KQ947439">
    <property type="protein sequence ID" value="KUJ07459.1"/>
    <property type="molecule type" value="Genomic_DNA"/>
</dbReference>
<feature type="transmembrane region" description="Helical" evidence="7">
    <location>
        <begin position="41"/>
        <end position="60"/>
    </location>
</feature>
<evidence type="ECO:0000256" key="7">
    <source>
        <dbReference type="SAM" id="Phobius"/>
    </source>
</evidence>
<name>A0A132B639_MOLSC</name>
<dbReference type="Proteomes" id="UP000070700">
    <property type="component" value="Unassembled WGS sequence"/>
</dbReference>
<feature type="domain" description="Rhodopsin" evidence="8">
    <location>
        <begin position="5"/>
        <end position="110"/>
    </location>
</feature>
<dbReference type="InParanoid" id="A0A132B639"/>
<dbReference type="GeneID" id="28830582"/>
<evidence type="ECO:0000256" key="2">
    <source>
        <dbReference type="ARBA" id="ARBA00022692"/>
    </source>
</evidence>
<dbReference type="InterPro" id="IPR049326">
    <property type="entry name" value="Rhodopsin_dom_fungi"/>
</dbReference>
<evidence type="ECO:0000256" key="1">
    <source>
        <dbReference type="ARBA" id="ARBA00004141"/>
    </source>
</evidence>
<dbReference type="AlphaFoldDB" id="A0A132B639"/>
<dbReference type="InterPro" id="IPR052337">
    <property type="entry name" value="SAT4-like"/>
</dbReference>
<gene>
    <name evidence="9" type="ORF">LY89DRAFT_742692</name>
</gene>
<dbReference type="PANTHER" id="PTHR33048:SF157">
    <property type="entry name" value="INTEGRAL MEMBRANE PROTEIN"/>
    <property type="match status" value="1"/>
</dbReference>
<evidence type="ECO:0000313" key="9">
    <source>
        <dbReference type="EMBL" id="KUJ07459.1"/>
    </source>
</evidence>
<proteinExistence type="inferred from homology"/>
<protein>
    <recommendedName>
        <fullName evidence="8">Rhodopsin domain-containing protein</fullName>
    </recommendedName>
</protein>
<feature type="transmembrane region" description="Helical" evidence="7">
    <location>
        <begin position="6"/>
        <end position="29"/>
    </location>
</feature>
<dbReference type="KEGG" id="psco:LY89DRAFT_742692"/>
<comment type="subcellular location">
    <subcellularLocation>
        <location evidence="1">Membrane</location>
        <topology evidence="1">Multi-pass membrane protein</topology>
    </subcellularLocation>
</comment>
<organism evidence="9 10">
    <name type="scientific">Mollisia scopiformis</name>
    <name type="common">Conifer needle endophyte fungus</name>
    <name type="synonym">Phialocephala scopiformis</name>
    <dbReference type="NCBI Taxonomy" id="149040"/>
    <lineage>
        <taxon>Eukaryota</taxon>
        <taxon>Fungi</taxon>
        <taxon>Dikarya</taxon>
        <taxon>Ascomycota</taxon>
        <taxon>Pezizomycotina</taxon>
        <taxon>Leotiomycetes</taxon>
        <taxon>Helotiales</taxon>
        <taxon>Mollisiaceae</taxon>
        <taxon>Mollisia</taxon>
    </lineage>
</organism>
<evidence type="ECO:0000259" key="8">
    <source>
        <dbReference type="Pfam" id="PF20684"/>
    </source>
</evidence>
<keyword evidence="2 7" id="KW-0812">Transmembrane</keyword>
<feature type="compositionally biased region" description="Polar residues" evidence="6">
    <location>
        <begin position="134"/>
        <end position="149"/>
    </location>
</feature>
<feature type="region of interest" description="Disordered" evidence="6">
    <location>
        <begin position="128"/>
        <end position="149"/>
    </location>
</feature>
<evidence type="ECO:0000256" key="4">
    <source>
        <dbReference type="ARBA" id="ARBA00023136"/>
    </source>
</evidence>
<dbReference type="Pfam" id="PF20684">
    <property type="entry name" value="Fung_rhodopsin"/>
    <property type="match status" value="1"/>
</dbReference>
<accession>A0A132B639</accession>
<dbReference type="PANTHER" id="PTHR33048">
    <property type="entry name" value="PTH11-LIKE INTEGRAL MEMBRANE PROTEIN (AFU_ORTHOLOGUE AFUA_5G11245)"/>
    <property type="match status" value="1"/>
</dbReference>
<reference evidence="9 10" key="1">
    <citation type="submission" date="2015-10" db="EMBL/GenBank/DDBJ databases">
        <title>Full genome of DAOMC 229536 Phialocephala scopiformis, a fungal endophyte of spruce producing the potent anti-insectan compound rugulosin.</title>
        <authorList>
            <consortium name="DOE Joint Genome Institute"/>
            <person name="Walker A.K."/>
            <person name="Frasz S.L."/>
            <person name="Seifert K.A."/>
            <person name="Miller J.D."/>
            <person name="Mondo S.J."/>
            <person name="Labutti K."/>
            <person name="Lipzen A."/>
            <person name="Dockter R."/>
            <person name="Kennedy M."/>
            <person name="Grigoriev I.V."/>
            <person name="Spatafora J.W."/>
        </authorList>
    </citation>
    <scope>NUCLEOTIDE SEQUENCE [LARGE SCALE GENOMIC DNA]</scope>
    <source>
        <strain evidence="9 10">CBS 120377</strain>
    </source>
</reference>
<evidence type="ECO:0000313" key="10">
    <source>
        <dbReference type="Proteomes" id="UP000070700"/>
    </source>
</evidence>
<comment type="similarity">
    <text evidence="5">Belongs to the SAT4 family.</text>
</comment>
<evidence type="ECO:0000256" key="5">
    <source>
        <dbReference type="ARBA" id="ARBA00038359"/>
    </source>
</evidence>
<evidence type="ECO:0000256" key="6">
    <source>
        <dbReference type="SAM" id="MobiDB-lite"/>
    </source>
</evidence>
<keyword evidence="3 7" id="KW-1133">Transmembrane helix</keyword>